<dbReference type="AlphaFoldDB" id="A0A4C1UK85"/>
<name>A0A4C1UK85_EUMVA</name>
<evidence type="ECO:0000256" key="1">
    <source>
        <dbReference type="SAM" id="MobiDB-lite"/>
    </source>
</evidence>
<dbReference type="EMBL" id="BGZK01000186">
    <property type="protein sequence ID" value="GBP26873.1"/>
    <property type="molecule type" value="Genomic_DNA"/>
</dbReference>
<organism evidence="2 3">
    <name type="scientific">Eumeta variegata</name>
    <name type="common">Bagworm moth</name>
    <name type="synonym">Eumeta japonica</name>
    <dbReference type="NCBI Taxonomy" id="151549"/>
    <lineage>
        <taxon>Eukaryota</taxon>
        <taxon>Metazoa</taxon>
        <taxon>Ecdysozoa</taxon>
        <taxon>Arthropoda</taxon>
        <taxon>Hexapoda</taxon>
        <taxon>Insecta</taxon>
        <taxon>Pterygota</taxon>
        <taxon>Neoptera</taxon>
        <taxon>Endopterygota</taxon>
        <taxon>Lepidoptera</taxon>
        <taxon>Glossata</taxon>
        <taxon>Ditrysia</taxon>
        <taxon>Tineoidea</taxon>
        <taxon>Psychidae</taxon>
        <taxon>Oiketicinae</taxon>
        <taxon>Eumeta</taxon>
    </lineage>
</organism>
<comment type="caution">
    <text evidence="2">The sequence shown here is derived from an EMBL/GenBank/DDBJ whole genome shotgun (WGS) entry which is preliminary data.</text>
</comment>
<feature type="compositionally biased region" description="Low complexity" evidence="1">
    <location>
        <begin position="55"/>
        <end position="80"/>
    </location>
</feature>
<protein>
    <submittedName>
        <fullName evidence="2">Uncharacterized protein</fullName>
    </submittedName>
</protein>
<feature type="compositionally biased region" description="Basic residues" evidence="1">
    <location>
        <begin position="98"/>
        <end position="108"/>
    </location>
</feature>
<evidence type="ECO:0000313" key="2">
    <source>
        <dbReference type="EMBL" id="GBP26873.1"/>
    </source>
</evidence>
<evidence type="ECO:0000313" key="3">
    <source>
        <dbReference type="Proteomes" id="UP000299102"/>
    </source>
</evidence>
<keyword evidence="3" id="KW-1185">Reference proteome</keyword>
<feature type="region of interest" description="Disordered" evidence="1">
    <location>
        <begin position="46"/>
        <end position="108"/>
    </location>
</feature>
<gene>
    <name evidence="2" type="ORF">EVAR_16453_1</name>
</gene>
<dbReference type="Proteomes" id="UP000299102">
    <property type="component" value="Unassembled WGS sequence"/>
</dbReference>
<accession>A0A4C1UK85</accession>
<sequence>MAGGPTGPSKNLSDKGNGIKVINLEKLKSLFFTFEADSIINKVITNDSGNSRELSPCSSVSSGKRSSSPLSSKSDSSYQSDATVTGSDEDEDKPFQVVRRKTKRVTRR</sequence>
<proteinExistence type="predicted"/>
<reference evidence="2 3" key="1">
    <citation type="journal article" date="2019" name="Commun. Biol.">
        <title>The bagworm genome reveals a unique fibroin gene that provides high tensile strength.</title>
        <authorList>
            <person name="Kono N."/>
            <person name="Nakamura H."/>
            <person name="Ohtoshi R."/>
            <person name="Tomita M."/>
            <person name="Numata K."/>
            <person name="Arakawa K."/>
        </authorList>
    </citation>
    <scope>NUCLEOTIDE SEQUENCE [LARGE SCALE GENOMIC DNA]</scope>
</reference>